<dbReference type="EMBL" id="JAIWYP010000001">
    <property type="protein sequence ID" value="KAH3891516.1"/>
    <property type="molecule type" value="Genomic_DNA"/>
</dbReference>
<reference evidence="1" key="2">
    <citation type="submission" date="2020-11" db="EMBL/GenBank/DDBJ databases">
        <authorList>
            <person name="McCartney M.A."/>
            <person name="Auch B."/>
            <person name="Kono T."/>
            <person name="Mallez S."/>
            <person name="Becker A."/>
            <person name="Gohl D.M."/>
            <person name="Silverstein K.A.T."/>
            <person name="Koren S."/>
            <person name="Bechman K.B."/>
            <person name="Herman A."/>
            <person name="Abrahante J.E."/>
            <person name="Garbe J."/>
        </authorList>
    </citation>
    <scope>NUCLEOTIDE SEQUENCE</scope>
    <source>
        <strain evidence="1">Duluth1</strain>
        <tissue evidence="1">Whole animal</tissue>
    </source>
</reference>
<evidence type="ECO:0000313" key="2">
    <source>
        <dbReference type="Proteomes" id="UP000828390"/>
    </source>
</evidence>
<reference evidence="1" key="1">
    <citation type="journal article" date="2019" name="bioRxiv">
        <title>The Genome of the Zebra Mussel, Dreissena polymorpha: A Resource for Invasive Species Research.</title>
        <authorList>
            <person name="McCartney M.A."/>
            <person name="Auch B."/>
            <person name="Kono T."/>
            <person name="Mallez S."/>
            <person name="Zhang Y."/>
            <person name="Obille A."/>
            <person name="Becker A."/>
            <person name="Abrahante J.E."/>
            <person name="Garbe J."/>
            <person name="Badalamenti J.P."/>
            <person name="Herman A."/>
            <person name="Mangelson H."/>
            <person name="Liachko I."/>
            <person name="Sullivan S."/>
            <person name="Sone E.D."/>
            <person name="Koren S."/>
            <person name="Silverstein K.A.T."/>
            <person name="Beckman K.B."/>
            <person name="Gohl D.M."/>
        </authorList>
    </citation>
    <scope>NUCLEOTIDE SEQUENCE</scope>
    <source>
        <strain evidence="1">Duluth1</strain>
        <tissue evidence="1">Whole animal</tissue>
    </source>
</reference>
<accession>A0A9D4NBC9</accession>
<dbReference type="Proteomes" id="UP000828390">
    <property type="component" value="Unassembled WGS sequence"/>
</dbReference>
<keyword evidence="2" id="KW-1185">Reference proteome</keyword>
<comment type="caution">
    <text evidence="1">The sequence shown here is derived from an EMBL/GenBank/DDBJ whole genome shotgun (WGS) entry which is preliminary data.</text>
</comment>
<proteinExistence type="predicted"/>
<name>A0A9D4NBC9_DREPO</name>
<sequence length="50" mass="5517">MSTLQLCKIGAIVAAYRVGPDRPAQCNCLVRTYALHYTVVQGWCSSKNTE</sequence>
<organism evidence="1 2">
    <name type="scientific">Dreissena polymorpha</name>
    <name type="common">Zebra mussel</name>
    <name type="synonym">Mytilus polymorpha</name>
    <dbReference type="NCBI Taxonomy" id="45954"/>
    <lineage>
        <taxon>Eukaryota</taxon>
        <taxon>Metazoa</taxon>
        <taxon>Spiralia</taxon>
        <taxon>Lophotrochozoa</taxon>
        <taxon>Mollusca</taxon>
        <taxon>Bivalvia</taxon>
        <taxon>Autobranchia</taxon>
        <taxon>Heteroconchia</taxon>
        <taxon>Euheterodonta</taxon>
        <taxon>Imparidentia</taxon>
        <taxon>Neoheterodontei</taxon>
        <taxon>Myida</taxon>
        <taxon>Dreissenoidea</taxon>
        <taxon>Dreissenidae</taxon>
        <taxon>Dreissena</taxon>
    </lineage>
</organism>
<evidence type="ECO:0000313" key="1">
    <source>
        <dbReference type="EMBL" id="KAH3891516.1"/>
    </source>
</evidence>
<gene>
    <name evidence="1" type="ORF">DPMN_015620</name>
</gene>
<dbReference type="AlphaFoldDB" id="A0A9D4NBC9"/>
<protein>
    <submittedName>
        <fullName evidence="1">Uncharacterized protein</fullName>
    </submittedName>
</protein>